<reference evidence="2 3" key="1">
    <citation type="submission" date="2016-10" db="EMBL/GenBank/DDBJ databases">
        <title>Chromobacterium muskegensis sp. nov., an insecticidal bacterium isolated from Sphagnum bogs.</title>
        <authorList>
            <person name="Sparks M.E."/>
            <person name="Blackburn M.B."/>
            <person name="Gundersen-Rindal D.E."/>
            <person name="Mitchell A."/>
            <person name="Farrar R."/>
            <person name="Kuhar D."/>
        </authorList>
    </citation>
    <scope>NUCLEOTIDE SEQUENCE [LARGE SCALE GENOMIC DNA]</scope>
    <source>
        <strain evidence="2 3">21-1</strain>
    </source>
</reference>
<name>A0A1D9LJ39_9NEIS</name>
<gene>
    <name evidence="2" type="ORF">BKX93_15445</name>
</gene>
<organism evidence="2 3">
    <name type="scientific">Chromobacterium vaccinii</name>
    <dbReference type="NCBI Taxonomy" id="1108595"/>
    <lineage>
        <taxon>Bacteria</taxon>
        <taxon>Pseudomonadati</taxon>
        <taxon>Pseudomonadota</taxon>
        <taxon>Betaproteobacteria</taxon>
        <taxon>Neisseriales</taxon>
        <taxon>Chromobacteriaceae</taxon>
        <taxon>Chromobacterium</taxon>
    </lineage>
</organism>
<proteinExistence type="predicted"/>
<evidence type="ECO:0000313" key="3">
    <source>
        <dbReference type="Proteomes" id="UP000178776"/>
    </source>
</evidence>
<dbReference type="AlphaFoldDB" id="A0A1D9LJ39"/>
<evidence type="ECO:0000256" key="1">
    <source>
        <dbReference type="SAM" id="MobiDB-lite"/>
    </source>
</evidence>
<protein>
    <submittedName>
        <fullName evidence="2">Uncharacterized protein</fullName>
    </submittedName>
</protein>
<evidence type="ECO:0000313" key="2">
    <source>
        <dbReference type="EMBL" id="AOZ51257.1"/>
    </source>
</evidence>
<sequence>MVLTAGKFGEQTRKRASQLQPPAVLVGMDQAVQRVSEQIGNMQRVERRRLALAVSAQRAADCRFRATRAALRRHPRQHRPAAFAQTLSGVRLPA</sequence>
<feature type="region of interest" description="Disordered" evidence="1">
    <location>
        <begin position="71"/>
        <end position="94"/>
    </location>
</feature>
<accession>A0A1D9LJ39</accession>
<dbReference type="Proteomes" id="UP000178776">
    <property type="component" value="Chromosome"/>
</dbReference>
<dbReference type="EMBL" id="CP017707">
    <property type="protein sequence ID" value="AOZ51257.1"/>
    <property type="molecule type" value="Genomic_DNA"/>
</dbReference>
<dbReference type="KEGG" id="cvc:BKX93_15445"/>